<evidence type="ECO:0000313" key="2">
    <source>
        <dbReference type="EMBL" id="MCH7323369.1"/>
    </source>
</evidence>
<sequence>MEFRELHSFIENKWNITIQDYTIIRNQEKRIFEIITPMQTYIVKGEKQILQEVETFCQFANRLQTVLPISPYLQTTDSTFATEKDGFVYTVEQKGIGAEIQQLNDAQIEVIGAMLGKLHAFSLKHKLSLHKATSWSMFGGNATVAIGDYDENELSFLDFKEAFQQFEAFSAIEQLYNAHRNLLSQHWSTLPKAATQGDFCYYNMLFENNKITGIYDFNLAGDEILLNECIAAAVYCCWHVAYDGESSSEERYQLFISGYQQFRPWASLENDLAPYLFSIIRAFRYDRVNSGIANIAQHKLFLQQTKDILSIN</sequence>
<dbReference type="EMBL" id="JAKZFC010000007">
    <property type="protein sequence ID" value="MCH7323369.1"/>
    <property type="molecule type" value="Genomic_DNA"/>
</dbReference>
<keyword evidence="3" id="KW-1185">Reference proteome</keyword>
<dbReference type="Proteomes" id="UP001316087">
    <property type="component" value="Unassembled WGS sequence"/>
</dbReference>
<organism evidence="2 3">
    <name type="scientific">Solibacillus palustris</name>
    <dbReference type="NCBI Taxonomy" id="2908203"/>
    <lineage>
        <taxon>Bacteria</taxon>
        <taxon>Bacillati</taxon>
        <taxon>Bacillota</taxon>
        <taxon>Bacilli</taxon>
        <taxon>Bacillales</taxon>
        <taxon>Caryophanaceae</taxon>
        <taxon>Solibacillus</taxon>
    </lineage>
</organism>
<dbReference type="Gene3D" id="3.90.1200.10">
    <property type="match status" value="1"/>
</dbReference>
<gene>
    <name evidence="2" type="ORF">LZ480_15950</name>
</gene>
<proteinExistence type="predicted"/>
<evidence type="ECO:0000313" key="3">
    <source>
        <dbReference type="Proteomes" id="UP001316087"/>
    </source>
</evidence>
<dbReference type="Pfam" id="PF01636">
    <property type="entry name" value="APH"/>
    <property type="match status" value="1"/>
</dbReference>
<dbReference type="InterPro" id="IPR002575">
    <property type="entry name" value="Aminoglycoside_PTrfase"/>
</dbReference>
<feature type="domain" description="Aminoglycoside phosphotransferase" evidence="1">
    <location>
        <begin position="50"/>
        <end position="223"/>
    </location>
</feature>
<comment type="caution">
    <text evidence="2">The sequence shown here is derived from an EMBL/GenBank/DDBJ whole genome shotgun (WGS) entry which is preliminary data.</text>
</comment>
<name>A0ABS9UG98_9BACL</name>
<protein>
    <recommendedName>
        <fullName evidence="1">Aminoglycoside phosphotransferase domain-containing protein</fullName>
    </recommendedName>
</protein>
<dbReference type="InterPro" id="IPR011009">
    <property type="entry name" value="Kinase-like_dom_sf"/>
</dbReference>
<accession>A0ABS9UG98</accession>
<dbReference type="SUPFAM" id="SSF56112">
    <property type="entry name" value="Protein kinase-like (PK-like)"/>
    <property type="match status" value="1"/>
</dbReference>
<dbReference type="RefSeq" id="WP_241370541.1">
    <property type="nucleotide sequence ID" value="NZ_JAKZFC010000007.1"/>
</dbReference>
<evidence type="ECO:0000259" key="1">
    <source>
        <dbReference type="Pfam" id="PF01636"/>
    </source>
</evidence>
<reference evidence="2 3" key="1">
    <citation type="submission" date="2022-03" db="EMBL/GenBank/DDBJ databases">
        <authorList>
            <person name="Jo J.-H."/>
            <person name="Im W.-T."/>
        </authorList>
    </citation>
    <scope>NUCLEOTIDE SEQUENCE [LARGE SCALE GENOMIC DNA]</scope>
    <source>
        <strain evidence="2 3">MA9</strain>
    </source>
</reference>